<dbReference type="eggNOG" id="COG4731">
    <property type="taxonomic scope" value="Bacteria"/>
</dbReference>
<dbReference type="Proteomes" id="UP000001302">
    <property type="component" value="Chromosome"/>
</dbReference>
<reference evidence="2 3" key="2">
    <citation type="journal article" date="2011" name="J. Bacteriol.">
        <title>Complete genome sequence of strain HTCC2503T of Parvularcula bermudensis, the type species of the order "Parvularculales" in the class Alphaproteobacteria.</title>
        <authorList>
            <person name="Oh H.M."/>
            <person name="Kang I."/>
            <person name="Vergin K.L."/>
            <person name="Kang D."/>
            <person name="Rhee K.H."/>
            <person name="Giovannoni S.J."/>
            <person name="Cho J.C."/>
        </authorList>
    </citation>
    <scope>NUCLEOTIDE SEQUENCE [LARGE SCALE GENOMIC DNA]</scope>
    <source>
        <strain evidence="3">ATCC BAA-594 / HTCC2503 / KCTC 12087</strain>
    </source>
</reference>
<accession>E0TBL1</accession>
<dbReference type="RefSeq" id="WP_013299360.1">
    <property type="nucleotide sequence ID" value="NC_014414.1"/>
</dbReference>
<dbReference type="OrthoDB" id="9811671at2"/>
<dbReference type="InterPro" id="IPR019223">
    <property type="entry name" value="DUF2147"/>
</dbReference>
<dbReference type="PANTHER" id="PTHR36919">
    <property type="entry name" value="BLR1215 PROTEIN"/>
    <property type="match status" value="1"/>
</dbReference>
<dbReference type="PANTHER" id="PTHR36919:SF2">
    <property type="entry name" value="BLL6627 PROTEIN"/>
    <property type="match status" value="1"/>
</dbReference>
<sequence length="164" mass="18486">MSAEWEIRHMLTVLALTLLEAISPLDVEGTWQTEDGRSKVEIRLEEGEKPVGRVVWVDPQSLDPARAAGPIYDRHNPDSQMALRPIIGLPIIYGFERSETAWRRGEIYDPSQGATYRARLQRVDQDTLMVKGCVAVLCREQIWTKSPLLAQHEAEALALSPDPQ</sequence>
<evidence type="ECO:0000259" key="1">
    <source>
        <dbReference type="Pfam" id="PF09917"/>
    </source>
</evidence>
<protein>
    <recommendedName>
        <fullName evidence="1">DUF2147 domain-containing protein</fullName>
    </recommendedName>
</protein>
<evidence type="ECO:0000313" key="3">
    <source>
        <dbReference type="Proteomes" id="UP000001302"/>
    </source>
</evidence>
<name>E0TBL1_PARBH</name>
<dbReference type="AlphaFoldDB" id="E0TBL1"/>
<organism evidence="2 3">
    <name type="scientific">Parvularcula bermudensis (strain ATCC BAA-594 / HTCC2503 / KCTC 12087)</name>
    <dbReference type="NCBI Taxonomy" id="314260"/>
    <lineage>
        <taxon>Bacteria</taxon>
        <taxon>Pseudomonadati</taxon>
        <taxon>Pseudomonadota</taxon>
        <taxon>Alphaproteobacteria</taxon>
        <taxon>Parvularculales</taxon>
        <taxon>Parvularculaceae</taxon>
        <taxon>Parvularcula</taxon>
    </lineage>
</organism>
<dbReference type="Gene3D" id="2.40.128.520">
    <property type="match status" value="1"/>
</dbReference>
<dbReference type="Pfam" id="PF09917">
    <property type="entry name" value="DUF2147"/>
    <property type="match status" value="1"/>
</dbReference>
<proteinExistence type="predicted"/>
<gene>
    <name evidence="2" type="ordered locus">PB2503_01537</name>
</gene>
<feature type="domain" description="DUF2147" evidence="1">
    <location>
        <begin position="29"/>
        <end position="145"/>
    </location>
</feature>
<keyword evidence="3" id="KW-1185">Reference proteome</keyword>
<dbReference type="HOGENOM" id="CLU_108869_1_2_5"/>
<dbReference type="STRING" id="314260.PB2503_01537"/>
<reference evidence="3" key="1">
    <citation type="submission" date="2010-08" db="EMBL/GenBank/DDBJ databases">
        <title>Genome sequence of Parvularcula bermudensis HTCC2503.</title>
        <authorList>
            <person name="Kang D.-M."/>
            <person name="Oh H.-M."/>
            <person name="Cho J.-C."/>
        </authorList>
    </citation>
    <scope>NUCLEOTIDE SEQUENCE [LARGE SCALE GENOMIC DNA]</scope>
    <source>
        <strain evidence="3">ATCC BAA-594 / HTCC2503 / KCTC 12087</strain>
    </source>
</reference>
<dbReference type="EMBL" id="CP002156">
    <property type="protein sequence ID" value="ADM08386.1"/>
    <property type="molecule type" value="Genomic_DNA"/>
</dbReference>
<dbReference type="KEGG" id="pbr:PB2503_01537"/>
<evidence type="ECO:0000313" key="2">
    <source>
        <dbReference type="EMBL" id="ADM08386.1"/>
    </source>
</evidence>